<dbReference type="InterPro" id="IPR000595">
    <property type="entry name" value="cNMP-bd_dom"/>
</dbReference>
<dbReference type="SUPFAM" id="SSF51206">
    <property type="entry name" value="cAMP-binding domain-like"/>
    <property type="match status" value="1"/>
</dbReference>
<reference evidence="5" key="1">
    <citation type="submission" date="2022-11" db="EMBL/GenBank/DDBJ databases">
        <title>Draft genome sequence of Hoeflea poritis E7-10 and Hoeflea prorocentri PM5-8, separated from scleractinian coral Porites lutea and marine dinoflagellate.</title>
        <authorList>
            <person name="Zhang G."/>
            <person name="Wei Q."/>
            <person name="Cai L."/>
        </authorList>
    </citation>
    <scope>NUCLEOTIDE SEQUENCE</scope>
    <source>
        <strain evidence="5">PM5-8</strain>
    </source>
</reference>
<dbReference type="GO" id="GO:0003677">
    <property type="term" value="F:DNA binding"/>
    <property type="evidence" value="ECO:0007669"/>
    <property type="project" value="UniProtKB-KW"/>
</dbReference>
<accession>A0A9X3UFH7</accession>
<dbReference type="InterPro" id="IPR014710">
    <property type="entry name" value="RmlC-like_jellyroll"/>
</dbReference>
<gene>
    <name evidence="5" type="ORF">OQ273_02635</name>
</gene>
<dbReference type="PROSITE" id="PS00042">
    <property type="entry name" value="HTH_CRP_1"/>
    <property type="match status" value="1"/>
</dbReference>
<evidence type="ECO:0000313" key="5">
    <source>
        <dbReference type="EMBL" id="MDA5397459.1"/>
    </source>
</evidence>
<dbReference type="Gene3D" id="2.60.120.10">
    <property type="entry name" value="Jelly Rolls"/>
    <property type="match status" value="1"/>
</dbReference>
<name>A0A9X3UFH7_9HYPH</name>
<dbReference type="InterPro" id="IPR012318">
    <property type="entry name" value="HTH_CRP"/>
</dbReference>
<dbReference type="Proteomes" id="UP001151234">
    <property type="component" value="Unassembled WGS sequence"/>
</dbReference>
<dbReference type="SMART" id="SM00419">
    <property type="entry name" value="HTH_CRP"/>
    <property type="match status" value="1"/>
</dbReference>
<proteinExistence type="predicted"/>
<dbReference type="SUPFAM" id="SSF46785">
    <property type="entry name" value="Winged helix' DNA-binding domain"/>
    <property type="match status" value="1"/>
</dbReference>
<dbReference type="EMBL" id="JAPJZI010000001">
    <property type="protein sequence ID" value="MDA5397459.1"/>
    <property type="molecule type" value="Genomic_DNA"/>
</dbReference>
<dbReference type="InterPro" id="IPR036390">
    <property type="entry name" value="WH_DNA-bd_sf"/>
</dbReference>
<dbReference type="PROSITE" id="PS51063">
    <property type="entry name" value="HTH_CRP_2"/>
    <property type="match status" value="1"/>
</dbReference>
<feature type="domain" description="HTH crp-type" evidence="4">
    <location>
        <begin position="143"/>
        <end position="217"/>
    </location>
</feature>
<dbReference type="AlphaFoldDB" id="A0A9X3UFH7"/>
<dbReference type="Gene3D" id="1.10.10.10">
    <property type="entry name" value="Winged helix-like DNA-binding domain superfamily/Winged helix DNA-binding domain"/>
    <property type="match status" value="1"/>
</dbReference>
<dbReference type="Pfam" id="PF13545">
    <property type="entry name" value="HTH_Crp_2"/>
    <property type="match status" value="1"/>
</dbReference>
<keyword evidence="2" id="KW-0238">DNA-binding</keyword>
<protein>
    <submittedName>
        <fullName evidence="5">Helix-turn-helix domain-containing protein</fullName>
    </submittedName>
</protein>
<comment type="caution">
    <text evidence="5">The sequence shown here is derived from an EMBL/GenBank/DDBJ whole genome shotgun (WGS) entry which is preliminary data.</text>
</comment>
<dbReference type="CDD" id="cd00038">
    <property type="entry name" value="CAP_ED"/>
    <property type="match status" value="1"/>
</dbReference>
<organism evidence="5 6">
    <name type="scientific">Hoeflea prorocentri</name>
    <dbReference type="NCBI Taxonomy" id="1922333"/>
    <lineage>
        <taxon>Bacteria</taxon>
        <taxon>Pseudomonadati</taxon>
        <taxon>Pseudomonadota</taxon>
        <taxon>Alphaproteobacteria</taxon>
        <taxon>Hyphomicrobiales</taxon>
        <taxon>Rhizobiaceae</taxon>
        <taxon>Hoeflea</taxon>
    </lineage>
</organism>
<dbReference type="RefSeq" id="WP_267988921.1">
    <property type="nucleotide sequence ID" value="NZ_JAPJZI010000001.1"/>
</dbReference>
<dbReference type="Pfam" id="PF00027">
    <property type="entry name" value="cNMP_binding"/>
    <property type="match status" value="1"/>
</dbReference>
<sequence>MYVTSPVSTLDTDTITDTEAAGGYPPLTRTINITAGHSLFYEGDEADFIYEMIEGVVRTSKVLLDGRRLVLSFGYPGDVIGLSHDGIHHCNCEAVSKVRLRVYPGNTASAEKAGHTKFTNRLLHHAASEINSMQEHFIMLGRKSATEKVASFLYTLFLRVGEKRDGKTCFDLPMSRSDIADFLGLSHETISRTLTVLRQGGYIELPRKHRVCIRQPVLLKTLAERN</sequence>
<keyword evidence="6" id="KW-1185">Reference proteome</keyword>
<keyword evidence="1" id="KW-0805">Transcription regulation</keyword>
<dbReference type="InterPro" id="IPR018490">
    <property type="entry name" value="cNMP-bd_dom_sf"/>
</dbReference>
<dbReference type="InterPro" id="IPR018335">
    <property type="entry name" value="Tscrpt_reg_HTH_Crp-type_CS"/>
</dbReference>
<evidence type="ECO:0000256" key="3">
    <source>
        <dbReference type="ARBA" id="ARBA00023163"/>
    </source>
</evidence>
<dbReference type="InterPro" id="IPR036388">
    <property type="entry name" value="WH-like_DNA-bd_sf"/>
</dbReference>
<dbReference type="PRINTS" id="PR00034">
    <property type="entry name" value="HTHCRP"/>
</dbReference>
<keyword evidence="3" id="KW-0804">Transcription</keyword>
<dbReference type="GO" id="GO:0003700">
    <property type="term" value="F:DNA-binding transcription factor activity"/>
    <property type="evidence" value="ECO:0007669"/>
    <property type="project" value="InterPro"/>
</dbReference>
<evidence type="ECO:0000256" key="1">
    <source>
        <dbReference type="ARBA" id="ARBA00023015"/>
    </source>
</evidence>
<dbReference type="CDD" id="cd00092">
    <property type="entry name" value="HTH_CRP"/>
    <property type="match status" value="1"/>
</dbReference>
<evidence type="ECO:0000313" key="6">
    <source>
        <dbReference type="Proteomes" id="UP001151234"/>
    </source>
</evidence>
<evidence type="ECO:0000259" key="4">
    <source>
        <dbReference type="PROSITE" id="PS51063"/>
    </source>
</evidence>
<evidence type="ECO:0000256" key="2">
    <source>
        <dbReference type="ARBA" id="ARBA00023125"/>
    </source>
</evidence>